<proteinExistence type="predicted"/>
<dbReference type="Gene3D" id="3.40.50.1000">
    <property type="entry name" value="HAD superfamily/HAD-like"/>
    <property type="match status" value="1"/>
</dbReference>
<dbReference type="SUPFAM" id="SSF56784">
    <property type="entry name" value="HAD-like"/>
    <property type="match status" value="1"/>
</dbReference>
<dbReference type="InterPro" id="IPR036412">
    <property type="entry name" value="HAD-like_sf"/>
</dbReference>
<dbReference type="Pfam" id="PF13419">
    <property type="entry name" value="HAD_2"/>
    <property type="match status" value="1"/>
</dbReference>
<protein>
    <submittedName>
        <fullName evidence="1">HAD family hydrolase</fullName>
        <ecNumber evidence="1">3.-.-.-</ecNumber>
    </submittedName>
</protein>
<dbReference type="InterPro" id="IPR050155">
    <property type="entry name" value="HAD-like_hydrolase_sf"/>
</dbReference>
<dbReference type="Proteomes" id="UP001592582">
    <property type="component" value="Unassembled WGS sequence"/>
</dbReference>
<organism evidence="1 2">
    <name type="scientific">Streptacidiphilus alkalitolerans</name>
    <dbReference type="NCBI Taxonomy" id="3342712"/>
    <lineage>
        <taxon>Bacteria</taxon>
        <taxon>Bacillati</taxon>
        <taxon>Actinomycetota</taxon>
        <taxon>Actinomycetes</taxon>
        <taxon>Kitasatosporales</taxon>
        <taxon>Streptomycetaceae</taxon>
        <taxon>Streptacidiphilus</taxon>
    </lineage>
</organism>
<dbReference type="InterPro" id="IPR041492">
    <property type="entry name" value="HAD_2"/>
</dbReference>
<reference evidence="1 2" key="1">
    <citation type="submission" date="2024-09" db="EMBL/GenBank/DDBJ databases">
        <authorList>
            <person name="Lee S.D."/>
        </authorList>
    </citation>
    <scope>NUCLEOTIDE SEQUENCE [LARGE SCALE GENOMIC DNA]</scope>
    <source>
        <strain evidence="1 2">N1-1</strain>
    </source>
</reference>
<keyword evidence="2" id="KW-1185">Reference proteome</keyword>
<evidence type="ECO:0000313" key="2">
    <source>
        <dbReference type="Proteomes" id="UP001592582"/>
    </source>
</evidence>
<dbReference type="EMBL" id="JBHEZX010000006">
    <property type="protein sequence ID" value="MFC1410957.1"/>
    <property type="molecule type" value="Genomic_DNA"/>
</dbReference>
<gene>
    <name evidence="1" type="ORF">ACEZDG_16985</name>
</gene>
<comment type="caution">
    <text evidence="1">The sequence shown here is derived from an EMBL/GenBank/DDBJ whole genome shotgun (WGS) entry which is preliminary data.</text>
</comment>
<dbReference type="PANTHER" id="PTHR43434:SF1">
    <property type="entry name" value="PHOSPHOGLYCOLATE PHOSPHATASE"/>
    <property type="match status" value="1"/>
</dbReference>
<dbReference type="EC" id="3.-.-.-" evidence="1"/>
<dbReference type="GO" id="GO:0016787">
    <property type="term" value="F:hydrolase activity"/>
    <property type="evidence" value="ECO:0007669"/>
    <property type="project" value="UniProtKB-KW"/>
</dbReference>
<accession>A0ABV6VB66</accession>
<evidence type="ECO:0000313" key="1">
    <source>
        <dbReference type="EMBL" id="MFC1410957.1"/>
    </source>
</evidence>
<sequence>MLLDFDGPLCSIFAGLTAQEVAHDLVVGLATGARIPEGWVTASDPLALLRRIGDERPELAGAADLTLTRLEEQAASLARPTVGGESVLRACMDSGRSVGIVSNNAGSAIHMYLDAHGLSKYVSGVYGRILGEPSSMKPDPRLLTDAMGAVAAKPSDCIFIGDAVRDVQAGDAVKVRTIGYANKPGKDATLKQAGAVVVVDSMQMIADVLALV</sequence>
<dbReference type="InterPro" id="IPR023214">
    <property type="entry name" value="HAD_sf"/>
</dbReference>
<name>A0ABV6VB66_9ACTN</name>
<dbReference type="PANTHER" id="PTHR43434">
    <property type="entry name" value="PHOSPHOGLYCOLATE PHOSPHATASE"/>
    <property type="match status" value="1"/>
</dbReference>
<keyword evidence="1" id="KW-0378">Hydrolase</keyword>